<feature type="signal peptide" evidence="2">
    <location>
        <begin position="1"/>
        <end position="20"/>
    </location>
</feature>
<keyword evidence="2" id="KW-0732">Signal</keyword>
<accession>A0ABY5A429</accession>
<dbReference type="EMBL" id="CP099397">
    <property type="protein sequence ID" value="USR38146.1"/>
    <property type="molecule type" value="Genomic_DNA"/>
</dbReference>
<keyword evidence="4" id="KW-0675">Receptor</keyword>
<name>A0ABY5A429_9GAMM</name>
<dbReference type="InterPro" id="IPR011990">
    <property type="entry name" value="TPR-like_helical_dom_sf"/>
</dbReference>
<sequence length="1049" mass="118685">MKRLFGFPLLACLVAFPVAAAEPLSGFQQFRSYPFLDRAYREAGRNNWGEVERLMRHLLERVPRSEEARRLLMEALIKQRRYAEAEALSADLGEGHEALLELRLAWIEQDPPTATQVEQWLLHSEGDQRVRLWQAYSLSLAKFGGAKRALDWLSQLPIRGDGMVLRMARANWAERLRDWSATEAQLAALEAEGQLGADDWRRLANARVQLLDEEGLQRLLRQSPSPAAEREVRLAMLDHAVSLGRLDMARRWLASLPAADRDSDAQRARIWELARQGGDAPLVRELGDQLRRPCLETAEWLSRHDQAAARQQLQTCRGEDDPQTWLVLAQRLHATDLLERQRLPEPWDSARRERLLELWREQGRSDLALAWLARQPQTPALQRRRAELLQASGQTEQAERLWLDYYRSSGDLQALDQASYLAVQGGRRDQARQWLEQAFDRQGGRLPVPLLQRLAGLYAETGAPFDAVRARALLPHLDGDSRASLLGRMAESGDCNWLRGEIGETPRAPVELRILGRCAMPARPGEAVIYYQQALAQGDQASRLPLAYALEAAGDAPAAWRIWREQAPERLDNIARLTAARSALTAGEPQAAERYWQSAQPASADDWALGAAIAQARSDLPLALERQRQALQSQPAASHYYGAAATAQQAGDLPQSSAWLAEAVRLEPDHPRYNADYGMRLAASPSAEQRRRAIALLERATRDFPEDYRIGETLAWRYDEAEDSAAARRELRRVIDREQNPVAGADEYGSLEARRYRQRRAHETLSRRDSFTLASTWSPAGVATNDILRDDGSRSGEERRAASSNVQMAVWDHALGEEPSRAGRSLSVYGRALLGGDGRHRYGRSLGLGLGLRYRPIGTQNLNLYGELYAQSELDDADFDGFSLGQWLNPGEVSDALNDHVRKGRVSTDLLLRATASFLDQGDWRNDWRVDEGRWNERFLYLDAAWWTRAGDHAWLSRFQQGHAWKLHTESAQTLMPYGLIEFSAQDPNNDWRQDLRTGVGLRWQLWYGDSRYNAYPARVTVRGEYQWGLAGNLYERADGWLLGVEVNF</sequence>
<evidence type="ECO:0000313" key="4">
    <source>
        <dbReference type="EMBL" id="USR38146.1"/>
    </source>
</evidence>
<dbReference type="Proteomes" id="UP001054897">
    <property type="component" value="Chromosome"/>
</dbReference>
<dbReference type="Pfam" id="PF13283">
    <property type="entry name" value="NfrA_C"/>
    <property type="match status" value="1"/>
</dbReference>
<dbReference type="SUPFAM" id="SSF48452">
    <property type="entry name" value="TPR-like"/>
    <property type="match status" value="1"/>
</dbReference>
<reference evidence="4" key="1">
    <citation type="submission" date="2022-06" db="EMBL/GenBank/DDBJ databases">
        <title>Complete genome of Pseudomonas hydrolytica DSWY01T.</title>
        <authorList>
            <person name="Jung J."/>
            <person name="Jeon C.O."/>
        </authorList>
    </citation>
    <scope>NUCLEOTIDE SEQUENCE</scope>
    <source>
        <strain evidence="4">DSWY01</strain>
    </source>
</reference>
<dbReference type="GeneID" id="300082476"/>
<keyword evidence="5" id="KW-1185">Reference proteome</keyword>
<feature type="region of interest" description="Disordered" evidence="1">
    <location>
        <begin position="784"/>
        <end position="803"/>
    </location>
</feature>
<feature type="compositionally biased region" description="Basic and acidic residues" evidence="1">
    <location>
        <begin position="787"/>
        <end position="801"/>
    </location>
</feature>
<dbReference type="InterPro" id="IPR025137">
    <property type="entry name" value="NfrA_C"/>
</dbReference>
<dbReference type="Gene3D" id="1.25.40.10">
    <property type="entry name" value="Tetratricopeptide repeat domain"/>
    <property type="match status" value="2"/>
</dbReference>
<proteinExistence type="predicted"/>
<evidence type="ECO:0000256" key="1">
    <source>
        <dbReference type="SAM" id="MobiDB-lite"/>
    </source>
</evidence>
<organism evidence="4 5">
    <name type="scientific">Ectopseudomonas hydrolytica</name>
    <dbReference type="NCBI Taxonomy" id="2493633"/>
    <lineage>
        <taxon>Bacteria</taxon>
        <taxon>Pseudomonadati</taxon>
        <taxon>Pseudomonadota</taxon>
        <taxon>Gammaproteobacteria</taxon>
        <taxon>Pseudomonadales</taxon>
        <taxon>Pseudomonadaceae</taxon>
        <taxon>Ectopseudomonas</taxon>
    </lineage>
</organism>
<gene>
    <name evidence="4" type="ORF">L1F06_015870</name>
</gene>
<feature type="domain" description="Bacteriophage N4 adsorption protein A C-terminal" evidence="3">
    <location>
        <begin position="907"/>
        <end position="1044"/>
    </location>
</feature>
<evidence type="ECO:0000313" key="5">
    <source>
        <dbReference type="Proteomes" id="UP001054897"/>
    </source>
</evidence>
<evidence type="ECO:0000259" key="3">
    <source>
        <dbReference type="Pfam" id="PF13283"/>
    </source>
</evidence>
<protein>
    <submittedName>
        <fullName evidence="4">Phage receptor</fullName>
    </submittedName>
</protein>
<evidence type="ECO:0000256" key="2">
    <source>
        <dbReference type="SAM" id="SignalP"/>
    </source>
</evidence>
<feature type="chain" id="PRO_5046721877" evidence="2">
    <location>
        <begin position="21"/>
        <end position="1049"/>
    </location>
</feature>
<dbReference type="RefSeq" id="WP_129482066.1">
    <property type="nucleotide sequence ID" value="NZ_CP099397.1"/>
</dbReference>